<dbReference type="Pfam" id="PF19620">
    <property type="entry name" value="DUF6125"/>
    <property type="match status" value="1"/>
</dbReference>
<protein>
    <recommendedName>
        <fullName evidence="3">L-2-amino-thiazoline-4-carboxylic acid hydrolase</fullName>
    </recommendedName>
</protein>
<name>A0A0M2NIV1_9FIRM</name>
<evidence type="ECO:0008006" key="3">
    <source>
        <dbReference type="Google" id="ProtNLM"/>
    </source>
</evidence>
<evidence type="ECO:0000313" key="1">
    <source>
        <dbReference type="EMBL" id="KKI52088.1"/>
    </source>
</evidence>
<dbReference type="Proteomes" id="UP000034076">
    <property type="component" value="Unassembled WGS sequence"/>
</dbReference>
<evidence type="ECO:0000313" key="2">
    <source>
        <dbReference type="Proteomes" id="UP000034076"/>
    </source>
</evidence>
<gene>
    <name evidence="1" type="ORF">CHK_0406</name>
</gene>
<organism evidence="1 2">
    <name type="scientific">Christensenella hongkongensis</name>
    <dbReference type="NCBI Taxonomy" id="270498"/>
    <lineage>
        <taxon>Bacteria</taxon>
        <taxon>Bacillati</taxon>
        <taxon>Bacillota</taxon>
        <taxon>Clostridia</taxon>
        <taxon>Christensenellales</taxon>
        <taxon>Christensenellaceae</taxon>
        <taxon>Christensenella</taxon>
    </lineage>
</organism>
<reference evidence="1 2" key="1">
    <citation type="submission" date="2015-04" db="EMBL/GenBank/DDBJ databases">
        <title>Draft genome sequence of bacteremic isolate Catabacter hongkongensis type strain HKU16T.</title>
        <authorList>
            <person name="Lau S.K."/>
            <person name="Teng J.L."/>
            <person name="Huang Y."/>
            <person name="Curreem S.O."/>
            <person name="Tsui S.K."/>
            <person name="Woo P.C."/>
        </authorList>
    </citation>
    <scope>NUCLEOTIDE SEQUENCE [LARGE SCALE GENOMIC DNA]</scope>
    <source>
        <strain evidence="1 2">HKU16</strain>
    </source>
</reference>
<dbReference type="AlphaFoldDB" id="A0A0M2NIV1"/>
<sequence length="177" mass="20486">MGMEKMEYTDIESLPREKLIELIQMYAKDWLAHDGCWFLSIEKKRGIDEAMEHDANAWKQFTQIEARRIKELLGLPEYAGVEGLAQAFKFRFQASLNDPEVIVEGNTVTYRARKCRTQDARERKGLDYFPCAPVGIVEYGYFAKTIDPRFEAETISCAPDITDPTARCVWKFTLKED</sequence>
<dbReference type="EMBL" id="LAYJ01000041">
    <property type="protein sequence ID" value="KKI52088.1"/>
    <property type="molecule type" value="Genomic_DNA"/>
</dbReference>
<proteinExistence type="predicted"/>
<accession>A0A0M2NIV1</accession>
<dbReference type="RefSeq" id="WP_235843848.1">
    <property type="nucleotide sequence ID" value="NZ_SMCZ01000011.1"/>
</dbReference>
<comment type="caution">
    <text evidence="1">The sequence shown here is derived from an EMBL/GenBank/DDBJ whole genome shotgun (WGS) entry which is preliminary data.</text>
</comment>
<keyword evidence="2" id="KW-1185">Reference proteome</keyword>